<sequence>MDGAPTPSPSRRRDRRIVGVGILLLCLLAWAYLLSGAGFGMSLADMTTLTFHPTAHHAAAMPEDCDMPGMGAPGAWSAAQWLLVIAMWWVMMVAMMLPAATPTILLYARVHHHAAARATADAPTAAIAPAWAFVAGYLLVWLGFAIGATALQWLLERQQFFDGAAMALHDHQLAGAILIAAGFYQLSPLKHACLAHCRSPAAFLARHWRPGIGGALRLGIAHGAYCVGCCWILMALLFVGGVMNLIWIAAIALLVLVEKLAGPGKGIGRLMGGLLILWGVLLLITA</sequence>
<dbReference type="InterPro" id="IPR018688">
    <property type="entry name" value="PpoB2-like"/>
</dbReference>
<keyword evidence="1" id="KW-0812">Transmembrane</keyword>
<keyword evidence="1" id="KW-0472">Membrane</keyword>
<evidence type="ECO:0000256" key="1">
    <source>
        <dbReference type="SAM" id="Phobius"/>
    </source>
</evidence>
<name>A0A239G2P1_9SPHN</name>
<dbReference type="Proteomes" id="UP000198281">
    <property type="component" value="Unassembled WGS sequence"/>
</dbReference>
<dbReference type="AlphaFoldDB" id="A0A239G2P1"/>
<feature type="transmembrane region" description="Helical" evidence="1">
    <location>
        <begin position="267"/>
        <end position="285"/>
    </location>
</feature>
<keyword evidence="3" id="KW-1185">Reference proteome</keyword>
<organism evidence="2 3">
    <name type="scientific">Edaphosphingomonas laterariae</name>
    <dbReference type="NCBI Taxonomy" id="861865"/>
    <lineage>
        <taxon>Bacteria</taxon>
        <taxon>Pseudomonadati</taxon>
        <taxon>Pseudomonadota</taxon>
        <taxon>Alphaproteobacteria</taxon>
        <taxon>Sphingomonadales</taxon>
        <taxon>Rhizorhabdaceae</taxon>
        <taxon>Edaphosphingomonas</taxon>
    </lineage>
</organism>
<feature type="transmembrane region" description="Helical" evidence="1">
    <location>
        <begin position="231"/>
        <end position="255"/>
    </location>
</feature>
<keyword evidence="1" id="KW-1133">Transmembrane helix</keyword>
<proteinExistence type="predicted"/>
<evidence type="ECO:0000313" key="2">
    <source>
        <dbReference type="EMBL" id="SNS63626.1"/>
    </source>
</evidence>
<feature type="transmembrane region" description="Helical" evidence="1">
    <location>
        <begin position="81"/>
        <end position="108"/>
    </location>
</feature>
<reference evidence="3" key="1">
    <citation type="submission" date="2017-06" db="EMBL/GenBank/DDBJ databases">
        <authorList>
            <person name="Varghese N."/>
            <person name="Submissions S."/>
        </authorList>
    </citation>
    <scope>NUCLEOTIDE SEQUENCE [LARGE SCALE GENOMIC DNA]</scope>
    <source>
        <strain evidence="3">LNB2</strain>
    </source>
</reference>
<accession>A0A239G2P1</accession>
<evidence type="ECO:0000313" key="3">
    <source>
        <dbReference type="Proteomes" id="UP000198281"/>
    </source>
</evidence>
<gene>
    <name evidence="2" type="ORF">SAMN06295912_11114</name>
</gene>
<feature type="transmembrane region" description="Helical" evidence="1">
    <location>
        <begin position="129"/>
        <end position="155"/>
    </location>
</feature>
<protein>
    <submittedName>
        <fullName evidence="2">Predicted metal-binding membrane protein</fullName>
    </submittedName>
</protein>
<dbReference type="OrthoDB" id="164118at2"/>
<dbReference type="EMBL" id="FZOS01000011">
    <property type="protein sequence ID" value="SNS63626.1"/>
    <property type="molecule type" value="Genomic_DNA"/>
</dbReference>
<dbReference type="Pfam" id="PF09948">
    <property type="entry name" value="PpoB2"/>
    <property type="match status" value="1"/>
</dbReference>
<feature type="transmembrane region" description="Helical" evidence="1">
    <location>
        <begin position="17"/>
        <end position="39"/>
    </location>
</feature>